<dbReference type="InterPro" id="IPR009349">
    <property type="entry name" value="TRIP4/RQT4_C2HC5_Znf"/>
</dbReference>
<name>A0A5C3ET95_9BASI</name>
<organism evidence="3 4">
    <name type="scientific">Pseudozyma flocculosa</name>
    <dbReference type="NCBI Taxonomy" id="84751"/>
    <lineage>
        <taxon>Eukaryota</taxon>
        <taxon>Fungi</taxon>
        <taxon>Dikarya</taxon>
        <taxon>Basidiomycota</taxon>
        <taxon>Ustilaginomycotina</taxon>
        <taxon>Ustilaginomycetes</taxon>
        <taxon>Ustilaginales</taxon>
        <taxon>Ustilaginaceae</taxon>
        <taxon>Pseudozyma</taxon>
    </lineage>
</organism>
<sequence length="607" mass="63990">MARGGSSIWADQLGQLLGLDKETVTSQVLPFLDSFDDRQALRSHLEGLLGTGDAKSKTFISSFTDSRFPAPAPSPTPAPKQAETRPPTSFPGKPAGKGKKSLGARAGIGKPLPPRQIDNHDQRMEELSAAFGGMGTVYMKKREDDLDMLGYKGKGKGTGSKGASPARTPVSEAQTPSKPATPEPPSLSSSMRQAVKEATAPPKQSPSQSSTTGAQSQGSTLKPPKPIESHPPTAEMLAIDAVIQELTSDDGVGSTSRDKIRHKRCFCQGREHSLAPNVPICYSCGLVICSALFPSPLSPLSGCPSCAASPLLSSSARGDLIAKLAAEREELVEQQRIHIEMMREQKKLNKEKRKEEQSMFPQLGEASLSAPSPSHIPAIGKHGGMARAKTLAQDAQRTAKVLSLNMKTHKLTVPKKPKVKAPKTEAAGSGAAAKVVEAPEEAETETPEDIYTALDGSALVIDPDDDGFAMHFPMVKSVGATGTSNGFNGTHDSKARGGEGALRWSNRTLLEGQRLDRDEYQGDEPARLRYMAADERAALFPDTGEDGEEDDSGDHSQVPGSGGSSTTTPKGKAAEARNKAVPGSATPAATNDGNRRKKKKGAKGGGP</sequence>
<feature type="domain" description="TRIP4/RQT4 C2HC5-type zinc finger" evidence="2">
    <location>
        <begin position="263"/>
        <end position="321"/>
    </location>
</feature>
<dbReference type="Proteomes" id="UP000323386">
    <property type="component" value="Unassembled WGS sequence"/>
</dbReference>
<dbReference type="AlphaFoldDB" id="A0A5C3ET95"/>
<evidence type="ECO:0000313" key="4">
    <source>
        <dbReference type="Proteomes" id="UP000323386"/>
    </source>
</evidence>
<protein>
    <recommendedName>
        <fullName evidence="2">TRIP4/RQT4 C2HC5-type zinc finger domain-containing protein</fullName>
    </recommendedName>
</protein>
<feature type="compositionally biased region" description="Acidic residues" evidence="1">
    <location>
        <begin position="543"/>
        <end position="552"/>
    </location>
</feature>
<feature type="region of interest" description="Disordered" evidence="1">
    <location>
        <begin position="537"/>
        <end position="607"/>
    </location>
</feature>
<feature type="region of interest" description="Disordered" evidence="1">
    <location>
        <begin position="64"/>
        <end position="118"/>
    </location>
</feature>
<dbReference type="GO" id="GO:0008270">
    <property type="term" value="F:zinc ion binding"/>
    <property type="evidence" value="ECO:0007669"/>
    <property type="project" value="InterPro"/>
</dbReference>
<feature type="compositionally biased region" description="Low complexity" evidence="1">
    <location>
        <begin position="198"/>
        <end position="220"/>
    </location>
</feature>
<gene>
    <name evidence="3" type="ORF">PSFLO_00541</name>
</gene>
<feature type="region of interest" description="Disordered" evidence="1">
    <location>
        <begin position="149"/>
        <end position="231"/>
    </location>
</feature>
<dbReference type="OrthoDB" id="338816at2759"/>
<evidence type="ECO:0000256" key="1">
    <source>
        <dbReference type="SAM" id="MobiDB-lite"/>
    </source>
</evidence>
<feature type="compositionally biased region" description="Polar residues" evidence="1">
    <location>
        <begin position="481"/>
        <end position="490"/>
    </location>
</feature>
<dbReference type="Pfam" id="PF06221">
    <property type="entry name" value="zf-C2HC5"/>
    <property type="match status" value="1"/>
</dbReference>
<dbReference type="GO" id="GO:0005634">
    <property type="term" value="C:nucleus"/>
    <property type="evidence" value="ECO:0007669"/>
    <property type="project" value="InterPro"/>
</dbReference>
<evidence type="ECO:0000313" key="3">
    <source>
        <dbReference type="EMBL" id="SPO35070.1"/>
    </source>
</evidence>
<evidence type="ECO:0000259" key="2">
    <source>
        <dbReference type="Pfam" id="PF06221"/>
    </source>
</evidence>
<proteinExistence type="predicted"/>
<keyword evidence="4" id="KW-1185">Reference proteome</keyword>
<feature type="compositionally biased region" description="Low complexity" evidence="1">
    <location>
        <begin position="424"/>
        <end position="436"/>
    </location>
</feature>
<accession>A0A5C3ET95</accession>
<dbReference type="EMBL" id="OOIP01000001">
    <property type="protein sequence ID" value="SPO35070.1"/>
    <property type="molecule type" value="Genomic_DNA"/>
</dbReference>
<dbReference type="GO" id="GO:0072344">
    <property type="term" value="P:rescue of stalled ribosome"/>
    <property type="evidence" value="ECO:0007669"/>
    <property type="project" value="InterPro"/>
</dbReference>
<feature type="region of interest" description="Disordered" evidence="1">
    <location>
        <begin position="416"/>
        <end position="446"/>
    </location>
</feature>
<feature type="region of interest" description="Disordered" evidence="1">
    <location>
        <begin position="481"/>
        <end position="500"/>
    </location>
</feature>
<reference evidence="3 4" key="1">
    <citation type="submission" date="2018-03" db="EMBL/GenBank/DDBJ databases">
        <authorList>
            <person name="Guldener U."/>
        </authorList>
    </citation>
    <scope>NUCLEOTIDE SEQUENCE [LARGE SCALE GENOMIC DNA]</scope>
    <source>
        <strain evidence="3 4">DAOM196992</strain>
    </source>
</reference>
<dbReference type="GO" id="GO:0180022">
    <property type="term" value="C:RQC-trigger complex"/>
    <property type="evidence" value="ECO:0007669"/>
    <property type="project" value="InterPro"/>
</dbReference>
<feature type="compositionally biased region" description="Basic residues" evidence="1">
    <location>
        <begin position="595"/>
        <end position="607"/>
    </location>
</feature>